<dbReference type="AlphaFoldDB" id="A0A1I7YG62"/>
<keyword evidence="2" id="KW-1185">Reference proteome</keyword>
<feature type="coiled-coil region" evidence="1">
    <location>
        <begin position="1"/>
        <end position="77"/>
    </location>
</feature>
<evidence type="ECO:0000313" key="2">
    <source>
        <dbReference type="Proteomes" id="UP000095287"/>
    </source>
</evidence>
<dbReference type="WBParaSite" id="L893_g16032.t1">
    <property type="protein sequence ID" value="L893_g16032.t1"/>
    <property type="gene ID" value="L893_g16032"/>
</dbReference>
<keyword evidence="1" id="KW-0175">Coiled coil</keyword>
<evidence type="ECO:0000256" key="1">
    <source>
        <dbReference type="SAM" id="Coils"/>
    </source>
</evidence>
<proteinExistence type="predicted"/>
<accession>A0A1I7YG62</accession>
<name>A0A1I7YG62_9BILA</name>
<reference evidence="3" key="1">
    <citation type="submission" date="2016-11" db="UniProtKB">
        <authorList>
            <consortium name="WormBaseParasite"/>
        </authorList>
    </citation>
    <scope>IDENTIFICATION</scope>
</reference>
<sequence>MLTLEEELKKESERRERAELLLEVAERNLESQRGAKKATEQLVQVLKEQLEAKRREAATLRRRNKELYCEARRLRNEAHTSGEWTRLLEERIKFEEPRKSPLVRLGSFLKTKISPKKGRRRLVFSPDRSDLSF</sequence>
<organism evidence="2 3">
    <name type="scientific">Steinernema glaseri</name>
    <dbReference type="NCBI Taxonomy" id="37863"/>
    <lineage>
        <taxon>Eukaryota</taxon>
        <taxon>Metazoa</taxon>
        <taxon>Ecdysozoa</taxon>
        <taxon>Nematoda</taxon>
        <taxon>Chromadorea</taxon>
        <taxon>Rhabditida</taxon>
        <taxon>Tylenchina</taxon>
        <taxon>Panagrolaimomorpha</taxon>
        <taxon>Strongyloidoidea</taxon>
        <taxon>Steinernematidae</taxon>
        <taxon>Steinernema</taxon>
    </lineage>
</organism>
<protein>
    <submittedName>
        <fullName evidence="3">Branchpoint-bridging protein</fullName>
    </submittedName>
</protein>
<evidence type="ECO:0000313" key="3">
    <source>
        <dbReference type="WBParaSite" id="L893_g16032.t1"/>
    </source>
</evidence>
<dbReference type="Proteomes" id="UP000095287">
    <property type="component" value="Unplaced"/>
</dbReference>